<comment type="similarity">
    <text evidence="2">Belongs to the UPF0702 family.</text>
</comment>
<feature type="transmembrane region" description="Helical" evidence="7">
    <location>
        <begin position="89"/>
        <end position="109"/>
    </location>
</feature>
<protein>
    <recommendedName>
        <fullName evidence="12">DUF421 domain-containing protein</fullName>
    </recommendedName>
</protein>
<comment type="subcellular location">
    <subcellularLocation>
        <location evidence="1">Cell membrane</location>
        <topology evidence="1">Multi-pass membrane protein</topology>
    </subcellularLocation>
</comment>
<dbReference type="PANTHER" id="PTHR34582">
    <property type="entry name" value="UPF0702 TRANSMEMBRANE PROTEIN YCAP"/>
    <property type="match status" value="1"/>
</dbReference>
<organism evidence="10 11">
    <name type="scientific">Hafnia alvei ATCC 51873</name>
    <dbReference type="NCBI Taxonomy" id="1002364"/>
    <lineage>
        <taxon>Bacteria</taxon>
        <taxon>Pseudomonadati</taxon>
        <taxon>Pseudomonadota</taxon>
        <taxon>Gammaproteobacteria</taxon>
        <taxon>Enterobacterales</taxon>
        <taxon>Hafniaceae</taxon>
        <taxon>Hafnia</taxon>
    </lineage>
</organism>
<feature type="transmembrane region" description="Helical" evidence="7">
    <location>
        <begin position="33"/>
        <end position="54"/>
    </location>
</feature>
<evidence type="ECO:0000259" key="8">
    <source>
        <dbReference type="Pfam" id="PF04239"/>
    </source>
</evidence>
<dbReference type="HOGENOM" id="CLU_077149_4_0_6"/>
<comment type="caution">
    <text evidence="10">The sequence shown here is derived from an EMBL/GenBank/DDBJ whole genome shotgun (WGS) entry which is preliminary data.</text>
</comment>
<keyword evidence="4 7" id="KW-0812">Transmembrane</keyword>
<dbReference type="GO" id="GO:0005886">
    <property type="term" value="C:plasma membrane"/>
    <property type="evidence" value="ECO:0007669"/>
    <property type="project" value="UniProtKB-SubCell"/>
</dbReference>
<name>G9Y493_HAFAL</name>
<evidence type="ECO:0000256" key="5">
    <source>
        <dbReference type="ARBA" id="ARBA00022989"/>
    </source>
</evidence>
<feature type="transmembrane region" description="Helical" evidence="7">
    <location>
        <begin position="9"/>
        <end position="27"/>
    </location>
</feature>
<proteinExistence type="inferred from homology"/>
<feature type="transmembrane region" description="Helical" evidence="7">
    <location>
        <begin position="66"/>
        <end position="83"/>
    </location>
</feature>
<dbReference type="PATRIC" id="fig|1002364.3.peg.1247"/>
<evidence type="ECO:0000256" key="4">
    <source>
        <dbReference type="ARBA" id="ARBA00022692"/>
    </source>
</evidence>
<dbReference type="Gene3D" id="3.30.240.20">
    <property type="entry name" value="bsu07140 like domains"/>
    <property type="match status" value="2"/>
</dbReference>
<reference evidence="10 11" key="1">
    <citation type="submission" date="2011-08" db="EMBL/GenBank/DDBJ databases">
        <authorList>
            <person name="Weinstock G."/>
            <person name="Sodergren E."/>
            <person name="Clifton S."/>
            <person name="Fulton L."/>
            <person name="Fulton B."/>
            <person name="Courtney L."/>
            <person name="Fronick C."/>
            <person name="Harrison M."/>
            <person name="Strong C."/>
            <person name="Farmer C."/>
            <person name="Delahaunty K."/>
            <person name="Markovic C."/>
            <person name="Hall O."/>
            <person name="Minx P."/>
            <person name="Tomlinson C."/>
            <person name="Mitreva M."/>
            <person name="Hou S."/>
            <person name="Chen J."/>
            <person name="Wollam A."/>
            <person name="Pepin K.H."/>
            <person name="Johnson M."/>
            <person name="Bhonagiri V."/>
            <person name="Zhang X."/>
            <person name="Suruliraj S."/>
            <person name="Warren W."/>
            <person name="Chinwalla A."/>
            <person name="Mardis E.R."/>
            <person name="Wilson R.K."/>
        </authorList>
    </citation>
    <scope>NUCLEOTIDE SEQUENCE [LARGE SCALE GENOMIC DNA]</scope>
    <source>
        <strain evidence="10 11">ATCC 51873</strain>
    </source>
</reference>
<evidence type="ECO:0000313" key="11">
    <source>
        <dbReference type="Proteomes" id="UP000005959"/>
    </source>
</evidence>
<dbReference type="AlphaFoldDB" id="G9Y493"/>
<dbReference type="EMBL" id="AGCI01000027">
    <property type="protein sequence ID" value="EHM44697.1"/>
    <property type="molecule type" value="Genomic_DNA"/>
</dbReference>
<evidence type="ECO:0008006" key="12">
    <source>
        <dbReference type="Google" id="ProtNLM"/>
    </source>
</evidence>
<keyword evidence="6 7" id="KW-0472">Membrane</keyword>
<evidence type="ECO:0000256" key="6">
    <source>
        <dbReference type="ARBA" id="ARBA00023136"/>
    </source>
</evidence>
<dbReference type="InterPro" id="IPR007353">
    <property type="entry name" value="DUF421"/>
</dbReference>
<dbReference type="InterPro" id="IPR023090">
    <property type="entry name" value="UPF0702_alpha/beta_dom_sf"/>
</dbReference>
<keyword evidence="5 7" id="KW-1133">Transmembrane helix</keyword>
<dbReference type="Proteomes" id="UP000005959">
    <property type="component" value="Unassembled WGS sequence"/>
</dbReference>
<gene>
    <name evidence="10" type="ORF">HMPREF0454_01357</name>
</gene>
<dbReference type="Pfam" id="PF20730">
    <property type="entry name" value="YetF_N"/>
    <property type="match status" value="1"/>
</dbReference>
<dbReference type="PANTHER" id="PTHR34582:SF6">
    <property type="entry name" value="UPF0702 TRANSMEMBRANE PROTEIN YCAP"/>
    <property type="match status" value="1"/>
</dbReference>
<dbReference type="Pfam" id="PF04239">
    <property type="entry name" value="DUF421"/>
    <property type="match status" value="1"/>
</dbReference>
<sequence>MFSCIKSELLFLLLRNIKIILSFLIALGGSMEYYGYVLVKFILGFAIVITHLNFSGKTQLSQMTPVDFIGNFVLGGIIGGVIYSDAIPLYQYIIVLLIGVCLISLLNAISKHVYFFRSVTIGDPIPIIKKGRFLMENILTKKNKIDILNVSSQLHAQGIHSFQEINYAQIEPSGQLTVVCEGAQMPSIILMKDGRLRSYELNQIEKDEAWMQQELERCGIKAEDVFIAEFWDGKLMFILRDGEIVR</sequence>
<evidence type="ECO:0000256" key="7">
    <source>
        <dbReference type="SAM" id="Phobius"/>
    </source>
</evidence>
<evidence type="ECO:0000313" key="10">
    <source>
        <dbReference type="EMBL" id="EHM44697.1"/>
    </source>
</evidence>
<evidence type="ECO:0000259" key="9">
    <source>
        <dbReference type="Pfam" id="PF20730"/>
    </source>
</evidence>
<feature type="domain" description="YetF C-terminal" evidence="8">
    <location>
        <begin position="112"/>
        <end position="230"/>
    </location>
</feature>
<keyword evidence="3" id="KW-1003">Cell membrane</keyword>
<accession>G9Y493</accession>
<evidence type="ECO:0000256" key="2">
    <source>
        <dbReference type="ARBA" id="ARBA00006448"/>
    </source>
</evidence>
<evidence type="ECO:0000256" key="1">
    <source>
        <dbReference type="ARBA" id="ARBA00004651"/>
    </source>
</evidence>
<dbReference type="InterPro" id="IPR048454">
    <property type="entry name" value="YetF_N"/>
</dbReference>
<evidence type="ECO:0000256" key="3">
    <source>
        <dbReference type="ARBA" id="ARBA00022475"/>
    </source>
</evidence>
<feature type="domain" description="YetF-like N-terminal transmembrane" evidence="9">
    <location>
        <begin position="36"/>
        <end position="109"/>
    </location>
</feature>